<feature type="compositionally biased region" description="Basic residues" evidence="1">
    <location>
        <begin position="688"/>
        <end position="697"/>
    </location>
</feature>
<proteinExistence type="predicted"/>
<evidence type="ECO:0000313" key="3">
    <source>
        <dbReference type="Proteomes" id="UP000225706"/>
    </source>
</evidence>
<evidence type="ECO:0000256" key="1">
    <source>
        <dbReference type="SAM" id="MobiDB-lite"/>
    </source>
</evidence>
<evidence type="ECO:0000313" key="2">
    <source>
        <dbReference type="EMBL" id="PFX15817.1"/>
    </source>
</evidence>
<dbReference type="Proteomes" id="UP000225706">
    <property type="component" value="Unassembled WGS sequence"/>
</dbReference>
<feature type="compositionally biased region" description="Basic and acidic residues" evidence="1">
    <location>
        <begin position="709"/>
        <end position="721"/>
    </location>
</feature>
<protein>
    <submittedName>
        <fullName evidence="2">Uncharacterized protein</fullName>
    </submittedName>
</protein>
<reference evidence="3" key="1">
    <citation type="journal article" date="2017" name="bioRxiv">
        <title>Comparative analysis of the genomes of Stylophora pistillata and Acropora digitifera provides evidence for extensive differences between species of corals.</title>
        <authorList>
            <person name="Voolstra C.R."/>
            <person name="Li Y."/>
            <person name="Liew Y.J."/>
            <person name="Baumgarten S."/>
            <person name="Zoccola D."/>
            <person name="Flot J.-F."/>
            <person name="Tambutte S."/>
            <person name="Allemand D."/>
            <person name="Aranda M."/>
        </authorList>
    </citation>
    <scope>NUCLEOTIDE SEQUENCE [LARGE SCALE GENOMIC DNA]</scope>
</reference>
<feature type="region of interest" description="Disordered" evidence="1">
    <location>
        <begin position="679"/>
        <end position="731"/>
    </location>
</feature>
<dbReference type="AlphaFoldDB" id="A0A2B4RHI7"/>
<feature type="non-terminal residue" evidence="2">
    <location>
        <position position="1"/>
    </location>
</feature>
<dbReference type="EMBL" id="LSMT01000607">
    <property type="protein sequence ID" value="PFX15817.1"/>
    <property type="molecule type" value="Genomic_DNA"/>
</dbReference>
<comment type="caution">
    <text evidence="2">The sequence shown here is derived from an EMBL/GenBank/DDBJ whole genome shotgun (WGS) entry which is preliminary data.</text>
</comment>
<accession>A0A2B4RHI7</accession>
<gene>
    <name evidence="2" type="ORF">AWC38_SpisGene19947</name>
</gene>
<feature type="compositionally biased region" description="Basic residues" evidence="1">
    <location>
        <begin position="722"/>
        <end position="731"/>
    </location>
</feature>
<sequence>AGTCLRKSLLENFESTNVFELAASGECCSSCDISSAKKFNRKETAALLLKALEEIAKLPIIKSGVSEENVISWLRGSKRGWITSSDIQDHLDASQSYSKGAHLDGILLKKEWWSTHLPQLVYFGLIKISFNINRGQNFTKASRSYSVTEQGVAFLSNHYDIFVPHPDSFEDTKQKRVVARRVNNEKEAAYRNKHYLATIREQLAKSTNWFAVKEKSAYEYPGFDFPSDQIGHCPDPKKTGIGSCQRPHFMWDDCQLRTRGTSTQKVHLKIDNVNTEVWVRRAFCEGVKICTVGNRQRRSKCKEHAAEHTLKVTGNCPAQIVYVWPVEGRRWIGCLPGTIHNHMKPAPRVISQTVKLDIQTAVKKDCSLTTKQLQKGHGIGFIPEEKSPAASNPSRIRRERQMVLEERSRLNPNIIPLVQVLEFEDFRKEYENRHDSVDGEFLVKNAVARVLLNKQDGDAYATTRSEVFGHVRKIHPSFKNGHNLRQIMVDFDQAEYNGFERSMGTEVTEKIMRGCTVHWKTSGNRVSDIVTKSKEEHSIFRHLGHAIQDVDQQADVRLPFDVLCGKRSVIHAKHLLSPQLAAISNQINNRHWSKSAHWVKWWSRHRILKMFCKAFTLGDTEDWESTANTNNPVESLNRQSIGEGCSNISVLMKNIYLEDRLHAVKIVAYEQSINISYETSSQEEREKRQKKRKRSRLSLRGTSGSQNDPKAHLDQTPPDKRARLKARSSRKKLGEAMIGKRVEVEYEEKVDGETKYLGWICGTVMEYDKFRGYLVQFPDDVDWIPSLRSKDVRILE</sequence>
<organism evidence="2 3">
    <name type="scientific">Stylophora pistillata</name>
    <name type="common">Smooth cauliflower coral</name>
    <dbReference type="NCBI Taxonomy" id="50429"/>
    <lineage>
        <taxon>Eukaryota</taxon>
        <taxon>Metazoa</taxon>
        <taxon>Cnidaria</taxon>
        <taxon>Anthozoa</taxon>
        <taxon>Hexacorallia</taxon>
        <taxon>Scleractinia</taxon>
        <taxon>Astrocoeniina</taxon>
        <taxon>Pocilloporidae</taxon>
        <taxon>Stylophora</taxon>
    </lineage>
</organism>
<keyword evidence="3" id="KW-1185">Reference proteome</keyword>
<name>A0A2B4RHI7_STYPI</name>